<dbReference type="Proteomes" id="UP000886887">
    <property type="component" value="Unassembled WGS sequence"/>
</dbReference>
<keyword evidence="7 9" id="KW-1133">Transmembrane helix</keyword>
<dbReference type="PANTHER" id="PTHR43394:SF1">
    <property type="entry name" value="ATP-BINDING CASSETTE SUB-FAMILY B MEMBER 10, MITOCHONDRIAL"/>
    <property type="match status" value="1"/>
</dbReference>
<feature type="transmembrane region" description="Helical" evidence="9">
    <location>
        <begin position="133"/>
        <end position="151"/>
    </location>
</feature>
<evidence type="ECO:0000313" key="12">
    <source>
        <dbReference type="EMBL" id="HIQ71275.1"/>
    </source>
</evidence>
<feature type="domain" description="ABC transporter" evidence="10">
    <location>
        <begin position="333"/>
        <end position="566"/>
    </location>
</feature>
<feature type="transmembrane region" description="Helical" evidence="9">
    <location>
        <begin position="157"/>
        <end position="175"/>
    </location>
</feature>
<keyword evidence="3" id="KW-1003">Cell membrane</keyword>
<evidence type="ECO:0000256" key="1">
    <source>
        <dbReference type="ARBA" id="ARBA00004651"/>
    </source>
</evidence>
<protein>
    <submittedName>
        <fullName evidence="12">ABC transporter ATP-binding protein</fullName>
    </submittedName>
</protein>
<dbReference type="Gene3D" id="3.40.50.300">
    <property type="entry name" value="P-loop containing nucleotide triphosphate hydrolases"/>
    <property type="match status" value="1"/>
</dbReference>
<dbReference type="InterPro" id="IPR036640">
    <property type="entry name" value="ABC1_TM_sf"/>
</dbReference>
<reference evidence="12" key="2">
    <citation type="journal article" date="2021" name="PeerJ">
        <title>Extensive microbial diversity within the chicken gut microbiome revealed by metagenomics and culture.</title>
        <authorList>
            <person name="Gilroy R."/>
            <person name="Ravi A."/>
            <person name="Getino M."/>
            <person name="Pursley I."/>
            <person name="Horton D.L."/>
            <person name="Alikhan N.F."/>
            <person name="Baker D."/>
            <person name="Gharbi K."/>
            <person name="Hall N."/>
            <person name="Watson M."/>
            <person name="Adriaenssens E.M."/>
            <person name="Foster-Nyarko E."/>
            <person name="Jarju S."/>
            <person name="Secka A."/>
            <person name="Antonio M."/>
            <person name="Oren A."/>
            <person name="Chaudhuri R.R."/>
            <person name="La Ragione R."/>
            <person name="Hildebrand F."/>
            <person name="Pallen M.J."/>
        </authorList>
    </citation>
    <scope>NUCLEOTIDE SEQUENCE</scope>
    <source>
        <strain evidence="12">ChiSxjej2B14-6234</strain>
    </source>
</reference>
<dbReference type="AlphaFoldDB" id="A0A9D0Z9E2"/>
<evidence type="ECO:0000256" key="3">
    <source>
        <dbReference type="ARBA" id="ARBA00022475"/>
    </source>
</evidence>
<dbReference type="Pfam" id="PF00005">
    <property type="entry name" value="ABC_tran"/>
    <property type="match status" value="1"/>
</dbReference>
<feature type="transmembrane region" description="Helical" evidence="9">
    <location>
        <begin position="245"/>
        <end position="264"/>
    </location>
</feature>
<name>A0A9D0Z9E2_9FIRM</name>
<feature type="domain" description="ABC transmembrane type-1" evidence="11">
    <location>
        <begin position="16"/>
        <end position="298"/>
    </location>
</feature>
<accession>A0A9D0Z9E2</accession>
<evidence type="ECO:0000259" key="10">
    <source>
        <dbReference type="PROSITE" id="PS50893"/>
    </source>
</evidence>
<evidence type="ECO:0000256" key="9">
    <source>
        <dbReference type="SAM" id="Phobius"/>
    </source>
</evidence>
<keyword evidence="6 12" id="KW-0067">ATP-binding</keyword>
<evidence type="ECO:0000256" key="4">
    <source>
        <dbReference type="ARBA" id="ARBA00022692"/>
    </source>
</evidence>
<evidence type="ECO:0000256" key="8">
    <source>
        <dbReference type="ARBA" id="ARBA00023136"/>
    </source>
</evidence>
<keyword evidence="5" id="KW-0547">Nucleotide-binding</keyword>
<dbReference type="Pfam" id="PF00664">
    <property type="entry name" value="ABC_membrane"/>
    <property type="match status" value="1"/>
</dbReference>
<keyword evidence="8 9" id="KW-0472">Membrane</keyword>
<gene>
    <name evidence="12" type="ORF">IAB73_03575</name>
</gene>
<dbReference type="InterPro" id="IPR011527">
    <property type="entry name" value="ABC1_TM_dom"/>
</dbReference>
<sequence length="577" mass="62591">MRRILSYLRPYAMAMALGLLIKFVGTIMDLLLPWILAHVIDDVVPTGSVAAIYLWGVAMLACSGVAVVGNVVANRMASRVSRDATRLIRRDLFAKITRLSSRQMDAFTTPSLISRLTSDTYNMNAFLGRIQRLGVRAPILLLGGVTVTLLLDVNLSLVLLSTLPLLAAGIVFISRKGVPLYGLVREAGDRMVRVVRDNVTGIRVIKALSRTGYEKQRFAGINEELSAKETHASSFMAATNPLMNLLLNLGLTGVIVAGAFLVQANRTEPGKIIAFLTYFTIILNALLSVNRMFVLYSQASASAARIEEVLLAPEEEETPSQGALPPMDTGDHIRFEDVSFSYSGQGAALSHISFSIGHGRTLGVMGATGSGKTTLMQLLQRFYPVDSGVIRIDGRDVRAIPADELHRMFGVAFQSDAFFADTILENIDLGRGLPREQIERAARCAQAAPFIEALPDGYAHTLTAKATNLSGGQRQRLLIARALAGNPQILILDDSSSALDYRTDAALRSALRTMYPDTTTVLIAQRVSTVRRADLILVLEEGEAVGLGTHEELMRTCEPYRETALLQMGGEDDAAQG</sequence>
<dbReference type="InterPro" id="IPR027417">
    <property type="entry name" value="P-loop_NTPase"/>
</dbReference>
<dbReference type="PROSITE" id="PS50929">
    <property type="entry name" value="ABC_TM1F"/>
    <property type="match status" value="1"/>
</dbReference>
<dbReference type="FunFam" id="3.40.50.300:FF:000221">
    <property type="entry name" value="Multidrug ABC transporter ATP-binding protein"/>
    <property type="match status" value="1"/>
</dbReference>
<dbReference type="InterPro" id="IPR003439">
    <property type="entry name" value="ABC_transporter-like_ATP-bd"/>
</dbReference>
<feature type="transmembrane region" description="Helical" evidence="9">
    <location>
        <begin position="52"/>
        <end position="73"/>
    </location>
</feature>
<reference evidence="12" key="1">
    <citation type="submission" date="2020-10" db="EMBL/GenBank/DDBJ databases">
        <authorList>
            <person name="Gilroy R."/>
        </authorList>
    </citation>
    <scope>NUCLEOTIDE SEQUENCE</scope>
    <source>
        <strain evidence="12">ChiSxjej2B14-6234</strain>
    </source>
</reference>
<dbReference type="GO" id="GO:0005524">
    <property type="term" value="F:ATP binding"/>
    <property type="evidence" value="ECO:0007669"/>
    <property type="project" value="UniProtKB-KW"/>
</dbReference>
<dbReference type="GO" id="GO:0015421">
    <property type="term" value="F:ABC-type oligopeptide transporter activity"/>
    <property type="evidence" value="ECO:0007669"/>
    <property type="project" value="TreeGrafter"/>
</dbReference>
<proteinExistence type="predicted"/>
<dbReference type="SUPFAM" id="SSF52540">
    <property type="entry name" value="P-loop containing nucleoside triphosphate hydrolases"/>
    <property type="match status" value="1"/>
</dbReference>
<dbReference type="SUPFAM" id="SSF90123">
    <property type="entry name" value="ABC transporter transmembrane region"/>
    <property type="match status" value="1"/>
</dbReference>
<dbReference type="GO" id="GO:0005886">
    <property type="term" value="C:plasma membrane"/>
    <property type="evidence" value="ECO:0007669"/>
    <property type="project" value="UniProtKB-SubCell"/>
</dbReference>
<dbReference type="InterPro" id="IPR003593">
    <property type="entry name" value="AAA+_ATPase"/>
</dbReference>
<evidence type="ECO:0000256" key="6">
    <source>
        <dbReference type="ARBA" id="ARBA00022840"/>
    </source>
</evidence>
<dbReference type="InterPro" id="IPR017871">
    <property type="entry name" value="ABC_transporter-like_CS"/>
</dbReference>
<evidence type="ECO:0000256" key="7">
    <source>
        <dbReference type="ARBA" id="ARBA00022989"/>
    </source>
</evidence>
<dbReference type="SMART" id="SM00382">
    <property type="entry name" value="AAA"/>
    <property type="match status" value="1"/>
</dbReference>
<evidence type="ECO:0000313" key="13">
    <source>
        <dbReference type="Proteomes" id="UP000886887"/>
    </source>
</evidence>
<evidence type="ECO:0000256" key="5">
    <source>
        <dbReference type="ARBA" id="ARBA00022741"/>
    </source>
</evidence>
<dbReference type="PANTHER" id="PTHR43394">
    <property type="entry name" value="ATP-DEPENDENT PERMEASE MDL1, MITOCHONDRIAL"/>
    <property type="match status" value="1"/>
</dbReference>
<keyword evidence="2" id="KW-0813">Transport</keyword>
<dbReference type="PROSITE" id="PS50893">
    <property type="entry name" value="ABC_TRANSPORTER_2"/>
    <property type="match status" value="1"/>
</dbReference>
<feature type="transmembrane region" description="Helical" evidence="9">
    <location>
        <begin position="12"/>
        <end position="40"/>
    </location>
</feature>
<comment type="subcellular location">
    <subcellularLocation>
        <location evidence="1">Cell membrane</location>
        <topology evidence="1">Multi-pass membrane protein</topology>
    </subcellularLocation>
</comment>
<feature type="transmembrane region" description="Helical" evidence="9">
    <location>
        <begin position="270"/>
        <end position="289"/>
    </location>
</feature>
<dbReference type="GO" id="GO:0016887">
    <property type="term" value="F:ATP hydrolysis activity"/>
    <property type="evidence" value="ECO:0007669"/>
    <property type="project" value="InterPro"/>
</dbReference>
<dbReference type="PROSITE" id="PS00211">
    <property type="entry name" value="ABC_TRANSPORTER_1"/>
    <property type="match status" value="1"/>
</dbReference>
<comment type="caution">
    <text evidence="12">The sequence shown here is derived from an EMBL/GenBank/DDBJ whole genome shotgun (WGS) entry which is preliminary data.</text>
</comment>
<dbReference type="EMBL" id="DVFJ01000009">
    <property type="protein sequence ID" value="HIQ71275.1"/>
    <property type="molecule type" value="Genomic_DNA"/>
</dbReference>
<keyword evidence="4 9" id="KW-0812">Transmembrane</keyword>
<evidence type="ECO:0000259" key="11">
    <source>
        <dbReference type="PROSITE" id="PS50929"/>
    </source>
</evidence>
<dbReference type="InterPro" id="IPR039421">
    <property type="entry name" value="Type_1_exporter"/>
</dbReference>
<evidence type="ECO:0000256" key="2">
    <source>
        <dbReference type="ARBA" id="ARBA00022448"/>
    </source>
</evidence>
<dbReference type="Gene3D" id="1.20.1560.10">
    <property type="entry name" value="ABC transporter type 1, transmembrane domain"/>
    <property type="match status" value="1"/>
</dbReference>
<dbReference type="CDD" id="cd18548">
    <property type="entry name" value="ABC_6TM_Tm287_like"/>
    <property type="match status" value="1"/>
</dbReference>
<organism evidence="12 13">
    <name type="scientific">Candidatus Onthenecus intestinigallinarum</name>
    <dbReference type="NCBI Taxonomy" id="2840875"/>
    <lineage>
        <taxon>Bacteria</taxon>
        <taxon>Bacillati</taxon>
        <taxon>Bacillota</taxon>
        <taxon>Clostridia</taxon>
        <taxon>Eubacteriales</taxon>
        <taxon>Candidatus Onthenecus</taxon>
    </lineage>
</organism>